<accession>A0A066RPP9</accession>
<feature type="domain" description="HTH araC/xylS-type" evidence="4">
    <location>
        <begin position="118"/>
        <end position="216"/>
    </location>
</feature>
<dbReference type="InterPro" id="IPR009057">
    <property type="entry name" value="Homeodomain-like_sf"/>
</dbReference>
<dbReference type="GO" id="GO:0043565">
    <property type="term" value="F:sequence-specific DNA binding"/>
    <property type="evidence" value="ECO:0007669"/>
    <property type="project" value="InterPro"/>
</dbReference>
<evidence type="ECO:0000313" key="5">
    <source>
        <dbReference type="EMBL" id="KDM89642.1"/>
    </source>
</evidence>
<reference evidence="5 6" key="1">
    <citation type="submission" date="2014-04" db="EMBL/GenBank/DDBJ databases">
        <title>Draft genome sequence of Photobacterium halotolerans S2753: a solonamide, ngercheumicin and holomycin producer.</title>
        <authorList>
            <person name="Machado H.R."/>
            <person name="Gram L."/>
        </authorList>
    </citation>
    <scope>NUCLEOTIDE SEQUENCE [LARGE SCALE GENOMIC DNA]</scope>
    <source>
        <strain evidence="5 6">S2753</strain>
    </source>
</reference>
<keyword evidence="6" id="KW-1185">Reference proteome</keyword>
<dbReference type="PRINTS" id="PR00032">
    <property type="entry name" value="HTHARAC"/>
</dbReference>
<dbReference type="STRING" id="1654360.EA58_21430"/>
<gene>
    <name evidence="5" type="ORF">EA58_21430</name>
</gene>
<keyword evidence="1" id="KW-0805">Transcription regulation</keyword>
<dbReference type="Pfam" id="PF12833">
    <property type="entry name" value="HTH_18"/>
    <property type="match status" value="1"/>
</dbReference>
<dbReference type="GO" id="GO:0003700">
    <property type="term" value="F:DNA-binding transcription factor activity"/>
    <property type="evidence" value="ECO:0007669"/>
    <property type="project" value="InterPro"/>
</dbReference>
<name>A0A066RPP9_9GAMM</name>
<evidence type="ECO:0000256" key="2">
    <source>
        <dbReference type="ARBA" id="ARBA00023125"/>
    </source>
</evidence>
<dbReference type="SMART" id="SM00342">
    <property type="entry name" value="HTH_ARAC"/>
    <property type="match status" value="1"/>
</dbReference>
<keyword evidence="2" id="KW-0238">DNA-binding</keyword>
<comment type="caution">
    <text evidence="5">The sequence shown here is derived from an EMBL/GenBank/DDBJ whole genome shotgun (WGS) entry which is preliminary data.</text>
</comment>
<protein>
    <recommendedName>
        <fullName evidence="4">HTH araC/xylS-type domain-containing protein</fullName>
    </recommendedName>
</protein>
<sequence length="228" mass="26483">MIDAPELIIIDTVNTVFEHIKCAKHALTIQCQQQQSFTPEFLAIIESKYPHKKQLFDLGIADYISSPFIDKELRYRMTHILSASLKKNSEQQFIAPSHDLPNHVTPSSLTDKRFLLIEKCVSYLSETLSEEIKLDALCRKLGTNRNKLNQVFREYLGMTVFEWLRVQRMKKAAELLETSSLNIVQIAEQVGYMDSNNFSTAFKRIYQSCPSQFRQNYRNSTNNHLKIE</sequence>
<dbReference type="Proteomes" id="UP000027192">
    <property type="component" value="Unassembled WGS sequence"/>
</dbReference>
<evidence type="ECO:0000256" key="3">
    <source>
        <dbReference type="ARBA" id="ARBA00023163"/>
    </source>
</evidence>
<evidence type="ECO:0000256" key="1">
    <source>
        <dbReference type="ARBA" id="ARBA00023015"/>
    </source>
</evidence>
<dbReference type="InterPro" id="IPR018060">
    <property type="entry name" value="HTH_AraC"/>
</dbReference>
<dbReference type="InterPro" id="IPR020449">
    <property type="entry name" value="Tscrpt_reg_AraC-type_HTH"/>
</dbReference>
<dbReference type="EMBL" id="JMIB01000051">
    <property type="protein sequence ID" value="KDM89642.1"/>
    <property type="molecule type" value="Genomic_DNA"/>
</dbReference>
<evidence type="ECO:0000313" key="6">
    <source>
        <dbReference type="Proteomes" id="UP000027192"/>
    </source>
</evidence>
<dbReference type="AlphaFoldDB" id="A0A066RPP9"/>
<organism evidence="5 6">
    <name type="scientific">Photobacterium galatheae</name>
    <dbReference type="NCBI Taxonomy" id="1654360"/>
    <lineage>
        <taxon>Bacteria</taxon>
        <taxon>Pseudomonadati</taxon>
        <taxon>Pseudomonadota</taxon>
        <taxon>Gammaproteobacteria</taxon>
        <taxon>Vibrionales</taxon>
        <taxon>Vibrionaceae</taxon>
        <taxon>Photobacterium</taxon>
    </lineage>
</organism>
<dbReference type="PANTHER" id="PTHR43280:SF2">
    <property type="entry name" value="HTH-TYPE TRANSCRIPTIONAL REGULATOR EXSA"/>
    <property type="match status" value="1"/>
</dbReference>
<dbReference type="SUPFAM" id="SSF46689">
    <property type="entry name" value="Homeodomain-like"/>
    <property type="match status" value="2"/>
</dbReference>
<proteinExistence type="predicted"/>
<dbReference type="PROSITE" id="PS01124">
    <property type="entry name" value="HTH_ARAC_FAMILY_2"/>
    <property type="match status" value="1"/>
</dbReference>
<dbReference type="Gene3D" id="1.10.10.60">
    <property type="entry name" value="Homeodomain-like"/>
    <property type="match status" value="2"/>
</dbReference>
<evidence type="ECO:0000259" key="4">
    <source>
        <dbReference type="PROSITE" id="PS01124"/>
    </source>
</evidence>
<keyword evidence="3" id="KW-0804">Transcription</keyword>
<dbReference type="PANTHER" id="PTHR43280">
    <property type="entry name" value="ARAC-FAMILY TRANSCRIPTIONAL REGULATOR"/>
    <property type="match status" value="1"/>
</dbReference>